<dbReference type="CDD" id="cd03784">
    <property type="entry name" value="GT1_Gtf-like"/>
    <property type="match status" value="1"/>
</dbReference>
<dbReference type="Gene3D" id="3.40.50.2000">
    <property type="entry name" value="Glycogen Phosphorylase B"/>
    <property type="match status" value="1"/>
</dbReference>
<evidence type="ECO:0000256" key="2">
    <source>
        <dbReference type="ARBA" id="ARBA00022676"/>
    </source>
</evidence>
<feature type="transmembrane region" description="Helical" evidence="4">
    <location>
        <begin position="477"/>
        <end position="501"/>
    </location>
</feature>
<evidence type="ECO:0000256" key="5">
    <source>
        <dbReference type="SAM" id="SignalP"/>
    </source>
</evidence>
<dbReference type="InterPro" id="IPR050271">
    <property type="entry name" value="UDP-glycosyltransferase"/>
</dbReference>
<sequence>MKLKVTIVAAILWACMLQGEGFKILIAAPVTTIYVKDSLCAIARALINNGHQVSMITPLVPNFAHKNLKVIKIVPKLKFLQNVNLFTLNSSILEEHTTKVLAATAEAMWEGLPMRREMGTFASFDAVVIPKFLNELIYPFLDDFDGVFLTFTTLGAEHYAVSHMHGLEVGYWFVKSLLDGPYVGSHSLTEKFILSILELSDHNFNHSKVHPSASDAIKKYDSRSIDFEEYEEKSRLRLLDGHWLLDGPLAHTPATVEVASLTARDGQPLPDSLEKFWRSNSSQGIIYVSFGSYLKSSFIPTHLKHTLLQAFSSLPHRVVWQYDGVDLDLPANIFRQKILPQQDLLGDNRTLLFISYCSASAMREAAYHGVPVLALPIALDQHKNAKKLEALGVAKILDWRTVTADQIVGAATELTTDKMFAEKMREISRVLRDEKERPGDVAAGWVEHAILHREAPRLQLPYGPEQLWVLGDRDLRMLWAATAGGLGFLLGVILTMIYVSVCRCIRRLRHKEKSE</sequence>
<evidence type="ECO:0000313" key="7">
    <source>
        <dbReference type="RefSeq" id="XP_018016416.1"/>
    </source>
</evidence>
<keyword evidence="3" id="KW-0808">Transferase</keyword>
<dbReference type="RefSeq" id="XP_018016416.1">
    <property type="nucleotide sequence ID" value="XM_018160927.2"/>
</dbReference>
<keyword evidence="6" id="KW-1185">Reference proteome</keyword>
<dbReference type="FunFam" id="3.40.50.2000:FF:000021">
    <property type="entry name" value="UDP-glucuronosyltransferase"/>
    <property type="match status" value="1"/>
</dbReference>
<feature type="chain" id="PRO_5034488514" evidence="5">
    <location>
        <begin position="22"/>
        <end position="515"/>
    </location>
</feature>
<protein>
    <submittedName>
        <fullName evidence="7">UDP-glucuronosyltransferase 2B16</fullName>
    </submittedName>
</protein>
<keyword evidence="5" id="KW-0732">Signal</keyword>
<evidence type="ECO:0000256" key="3">
    <source>
        <dbReference type="ARBA" id="ARBA00022679"/>
    </source>
</evidence>
<proteinExistence type="inferred from homology"/>
<reference evidence="7" key="1">
    <citation type="submission" date="2025-08" db="UniProtKB">
        <authorList>
            <consortium name="RefSeq"/>
        </authorList>
    </citation>
    <scope>IDENTIFICATION</scope>
    <source>
        <tissue evidence="7">Whole organism</tissue>
    </source>
</reference>
<evidence type="ECO:0000256" key="1">
    <source>
        <dbReference type="ARBA" id="ARBA00009995"/>
    </source>
</evidence>
<dbReference type="PANTHER" id="PTHR48043:SF145">
    <property type="entry name" value="FI06409P-RELATED"/>
    <property type="match status" value="1"/>
</dbReference>
<name>A0A8B7NTU6_HYAAZ</name>
<dbReference type="GO" id="GO:0008194">
    <property type="term" value="F:UDP-glycosyltransferase activity"/>
    <property type="evidence" value="ECO:0007669"/>
    <property type="project" value="InterPro"/>
</dbReference>
<keyword evidence="4" id="KW-0812">Transmembrane</keyword>
<dbReference type="SUPFAM" id="SSF53756">
    <property type="entry name" value="UDP-Glycosyltransferase/glycogen phosphorylase"/>
    <property type="match status" value="1"/>
</dbReference>
<gene>
    <name evidence="7" type="primary">LOC108673143</name>
</gene>
<evidence type="ECO:0000256" key="4">
    <source>
        <dbReference type="SAM" id="Phobius"/>
    </source>
</evidence>
<feature type="signal peptide" evidence="5">
    <location>
        <begin position="1"/>
        <end position="21"/>
    </location>
</feature>
<dbReference type="KEGG" id="hazt:108673143"/>
<dbReference type="PANTHER" id="PTHR48043">
    <property type="entry name" value="EG:EG0003.4 PROTEIN-RELATED"/>
    <property type="match status" value="1"/>
</dbReference>
<keyword evidence="2" id="KW-0328">Glycosyltransferase</keyword>
<accession>A0A8B7NTU6</accession>
<dbReference type="AlphaFoldDB" id="A0A8B7NTU6"/>
<keyword evidence="4" id="KW-0472">Membrane</keyword>
<dbReference type="InterPro" id="IPR002213">
    <property type="entry name" value="UDP_glucos_trans"/>
</dbReference>
<dbReference type="Pfam" id="PF00201">
    <property type="entry name" value="UDPGT"/>
    <property type="match status" value="1"/>
</dbReference>
<comment type="similarity">
    <text evidence="1">Belongs to the UDP-glycosyltransferase family.</text>
</comment>
<dbReference type="OrthoDB" id="5835829at2759"/>
<keyword evidence="4" id="KW-1133">Transmembrane helix</keyword>
<dbReference type="GeneID" id="108673143"/>
<dbReference type="Proteomes" id="UP000694843">
    <property type="component" value="Unplaced"/>
</dbReference>
<organism evidence="6 7">
    <name type="scientific">Hyalella azteca</name>
    <name type="common">Amphipod</name>
    <dbReference type="NCBI Taxonomy" id="294128"/>
    <lineage>
        <taxon>Eukaryota</taxon>
        <taxon>Metazoa</taxon>
        <taxon>Ecdysozoa</taxon>
        <taxon>Arthropoda</taxon>
        <taxon>Crustacea</taxon>
        <taxon>Multicrustacea</taxon>
        <taxon>Malacostraca</taxon>
        <taxon>Eumalacostraca</taxon>
        <taxon>Peracarida</taxon>
        <taxon>Amphipoda</taxon>
        <taxon>Senticaudata</taxon>
        <taxon>Talitrida</taxon>
        <taxon>Talitroidea</taxon>
        <taxon>Hyalellidae</taxon>
        <taxon>Hyalella</taxon>
    </lineage>
</organism>
<evidence type="ECO:0000313" key="6">
    <source>
        <dbReference type="Proteomes" id="UP000694843"/>
    </source>
</evidence>